<evidence type="ECO:0000313" key="3">
    <source>
        <dbReference type="EnsemblPlants" id="EMT22744"/>
    </source>
</evidence>
<reference evidence="3" key="1">
    <citation type="submission" date="2015-06" db="UniProtKB">
        <authorList>
            <consortium name="EnsemblPlants"/>
        </authorList>
    </citation>
    <scope>IDENTIFICATION</scope>
</reference>
<organism evidence="3">
    <name type="scientific">Aegilops tauschii</name>
    <name type="common">Tausch's goatgrass</name>
    <name type="synonym">Aegilops squarrosa</name>
    <dbReference type="NCBI Taxonomy" id="37682"/>
    <lineage>
        <taxon>Eukaryota</taxon>
        <taxon>Viridiplantae</taxon>
        <taxon>Streptophyta</taxon>
        <taxon>Embryophyta</taxon>
        <taxon>Tracheophyta</taxon>
        <taxon>Spermatophyta</taxon>
        <taxon>Magnoliopsida</taxon>
        <taxon>Liliopsida</taxon>
        <taxon>Poales</taxon>
        <taxon>Poaceae</taxon>
        <taxon>BOP clade</taxon>
        <taxon>Pooideae</taxon>
        <taxon>Triticodae</taxon>
        <taxon>Triticeae</taxon>
        <taxon>Triticinae</taxon>
        <taxon>Aegilops</taxon>
    </lineage>
</organism>
<feature type="domain" description="NAD-dependent epimerase/dehydratase" evidence="2">
    <location>
        <begin position="71"/>
        <end position="155"/>
    </location>
</feature>
<evidence type="ECO:0000259" key="2">
    <source>
        <dbReference type="Pfam" id="PF01370"/>
    </source>
</evidence>
<dbReference type="PANTHER" id="PTHR10366:SF369">
    <property type="entry name" value="CINNAMOYL-COA REDUCTASE-LIKE PROTEIN"/>
    <property type="match status" value="1"/>
</dbReference>
<dbReference type="InterPro" id="IPR001509">
    <property type="entry name" value="Epimerase_deHydtase"/>
</dbReference>
<dbReference type="EnsemblPlants" id="EMT22744">
    <property type="protein sequence ID" value="EMT22744"/>
    <property type="gene ID" value="F775_21378"/>
</dbReference>
<keyword evidence="1" id="KW-0560">Oxidoreductase</keyword>
<dbReference type="PANTHER" id="PTHR10366">
    <property type="entry name" value="NAD DEPENDENT EPIMERASE/DEHYDRATASE"/>
    <property type="match status" value="1"/>
</dbReference>
<dbReference type="GO" id="GO:0016616">
    <property type="term" value="F:oxidoreductase activity, acting on the CH-OH group of donors, NAD or NADP as acceptor"/>
    <property type="evidence" value="ECO:0007669"/>
    <property type="project" value="TreeGrafter"/>
</dbReference>
<dbReference type="Pfam" id="PF01370">
    <property type="entry name" value="Epimerase"/>
    <property type="match status" value="2"/>
</dbReference>
<dbReference type="AlphaFoldDB" id="M8BLB6"/>
<dbReference type="Gene3D" id="3.40.50.720">
    <property type="entry name" value="NAD(P)-binding Rossmann-like Domain"/>
    <property type="match status" value="2"/>
</dbReference>
<protein>
    <submittedName>
        <fullName evidence="3">Dihydroflavonol-4-reductase</fullName>
    </submittedName>
</protein>
<sequence>MATGVGEARGETVLVTGASGFIGSWTVRLLLARGYDVHAAVLNPVTSRAWKGYLQPALQSSWLLQKSIVWYPASKTLAEKAAWKFAEENGLDVVVVNPGTVLGPMIPPRINASMAMFLRLLEGCTEEYKDFFIGPVHVEDVALAHITLFENPSASGRHLCVEPICHWSDFASKVAELYPNYKVPKFPEDTQPGLVRAEAVPKKLMALGLQFTPLEKIIRDAVESLRSRGCIA</sequence>
<dbReference type="SUPFAM" id="SSF51735">
    <property type="entry name" value="NAD(P)-binding Rossmann-fold domains"/>
    <property type="match status" value="1"/>
</dbReference>
<proteinExistence type="predicted"/>
<feature type="domain" description="NAD-dependent epimerase/dehydratase" evidence="2">
    <location>
        <begin position="13"/>
        <end position="44"/>
    </location>
</feature>
<accession>M8BLB6</accession>
<dbReference type="InterPro" id="IPR050425">
    <property type="entry name" value="NAD(P)_dehydrat-like"/>
</dbReference>
<name>M8BLB6_AEGTA</name>
<dbReference type="InterPro" id="IPR036291">
    <property type="entry name" value="NAD(P)-bd_dom_sf"/>
</dbReference>
<evidence type="ECO:0000256" key="1">
    <source>
        <dbReference type="ARBA" id="ARBA00023002"/>
    </source>
</evidence>